<evidence type="ECO:0000256" key="4">
    <source>
        <dbReference type="ARBA" id="ARBA00023163"/>
    </source>
</evidence>
<dbReference type="PANTHER" id="PTHR30537">
    <property type="entry name" value="HTH-TYPE TRANSCRIPTIONAL REGULATOR"/>
    <property type="match status" value="1"/>
</dbReference>
<evidence type="ECO:0000313" key="6">
    <source>
        <dbReference type="EMBL" id="ACQ92721.1"/>
    </source>
</evidence>
<organism evidence="6 7">
    <name type="scientific">Tolumonas auensis (strain DSM 9187 / NBRC 110442 / TA 4)</name>
    <dbReference type="NCBI Taxonomy" id="595494"/>
    <lineage>
        <taxon>Bacteria</taxon>
        <taxon>Pseudomonadati</taxon>
        <taxon>Pseudomonadota</taxon>
        <taxon>Gammaproteobacteria</taxon>
        <taxon>Aeromonadales</taxon>
        <taxon>Aeromonadaceae</taxon>
        <taxon>Tolumonas</taxon>
    </lineage>
</organism>
<dbReference type="PROSITE" id="PS50931">
    <property type="entry name" value="HTH_LYSR"/>
    <property type="match status" value="1"/>
</dbReference>
<dbReference type="InterPro" id="IPR036390">
    <property type="entry name" value="WH_DNA-bd_sf"/>
</dbReference>
<proteinExistence type="inferred from homology"/>
<evidence type="ECO:0000256" key="2">
    <source>
        <dbReference type="ARBA" id="ARBA00023015"/>
    </source>
</evidence>
<dbReference type="InterPro" id="IPR005119">
    <property type="entry name" value="LysR_subst-bd"/>
</dbReference>
<dbReference type="SUPFAM" id="SSF53850">
    <property type="entry name" value="Periplasmic binding protein-like II"/>
    <property type="match status" value="1"/>
</dbReference>
<dbReference type="STRING" id="595494.Tola_1095"/>
<dbReference type="CDD" id="cd08432">
    <property type="entry name" value="PBP2_GcdR_TrpI_HvrB_AmpR_like"/>
    <property type="match status" value="1"/>
</dbReference>
<evidence type="ECO:0000256" key="3">
    <source>
        <dbReference type="ARBA" id="ARBA00023125"/>
    </source>
</evidence>
<protein>
    <submittedName>
        <fullName evidence="6">Transcriptional regulator, LysR family</fullName>
    </submittedName>
</protein>
<dbReference type="PANTHER" id="PTHR30537:SF32">
    <property type="entry name" value="HTH-TYPE TRANSCRIPTIONAL REGULATOR DSDC"/>
    <property type="match status" value="1"/>
</dbReference>
<keyword evidence="2" id="KW-0805">Transcription regulation</keyword>
<dbReference type="GO" id="GO:0006351">
    <property type="term" value="P:DNA-templated transcription"/>
    <property type="evidence" value="ECO:0007669"/>
    <property type="project" value="TreeGrafter"/>
</dbReference>
<name>C4LDC5_TOLAT</name>
<dbReference type="AlphaFoldDB" id="C4LDC5"/>
<dbReference type="PRINTS" id="PR00039">
    <property type="entry name" value="HTHLYSR"/>
</dbReference>
<dbReference type="Pfam" id="PF00126">
    <property type="entry name" value="HTH_1"/>
    <property type="match status" value="1"/>
</dbReference>
<sequence>MLVEQSMLALLHTFEVSARHLSFTKAAEELYLTQGAISQRIRRLEELLRFKLFIRLTRKLMLTPEGEQLLLALTSSLQQINEVIEDIRFNELRGMLCIGLPPAFGQLWLMPRLTSFKTTYRSLDLLFYGQHGLPNFEAEPVDMAVYYGNASLPHLHSWTLLEEWLVPVCSPEYAASHGLLSTDKTDLRKCSLLHCTESLEQFEFGYEWQHWSQSTGVVLPHSNRKYVFNQHAMALEAAKHGMGLAMGRWFLVMPAVLRGELVMPVDYKIPSGMGYQLYCSREHVQRPRYQAFAQWLQRTIDEWLEIKEASLSAEHPFIYSGHGHDHGIEPDADCFCEQT</sequence>
<dbReference type="SUPFAM" id="SSF46785">
    <property type="entry name" value="Winged helix' DNA-binding domain"/>
    <property type="match status" value="1"/>
</dbReference>
<dbReference type="InterPro" id="IPR000847">
    <property type="entry name" value="LysR_HTH_N"/>
</dbReference>
<keyword evidence="3" id="KW-0238">DNA-binding</keyword>
<dbReference type="GO" id="GO:0003700">
    <property type="term" value="F:DNA-binding transcription factor activity"/>
    <property type="evidence" value="ECO:0007669"/>
    <property type="project" value="InterPro"/>
</dbReference>
<gene>
    <name evidence="6" type="ordered locus">Tola_1095</name>
</gene>
<dbReference type="Proteomes" id="UP000009073">
    <property type="component" value="Chromosome"/>
</dbReference>
<evidence type="ECO:0000256" key="1">
    <source>
        <dbReference type="ARBA" id="ARBA00009437"/>
    </source>
</evidence>
<dbReference type="Gene3D" id="1.10.10.10">
    <property type="entry name" value="Winged helix-like DNA-binding domain superfamily/Winged helix DNA-binding domain"/>
    <property type="match status" value="1"/>
</dbReference>
<dbReference type="EMBL" id="CP001616">
    <property type="protein sequence ID" value="ACQ92721.1"/>
    <property type="molecule type" value="Genomic_DNA"/>
</dbReference>
<evidence type="ECO:0000313" key="7">
    <source>
        <dbReference type="Proteomes" id="UP000009073"/>
    </source>
</evidence>
<dbReference type="InterPro" id="IPR036388">
    <property type="entry name" value="WH-like_DNA-bd_sf"/>
</dbReference>
<accession>C4LDC5</accession>
<dbReference type="Pfam" id="PF03466">
    <property type="entry name" value="LysR_substrate"/>
    <property type="match status" value="1"/>
</dbReference>
<dbReference type="HOGENOM" id="CLU_039613_37_0_6"/>
<dbReference type="InterPro" id="IPR058163">
    <property type="entry name" value="LysR-type_TF_proteobact-type"/>
</dbReference>
<evidence type="ECO:0000259" key="5">
    <source>
        <dbReference type="PROSITE" id="PS50931"/>
    </source>
</evidence>
<comment type="similarity">
    <text evidence="1">Belongs to the LysR transcriptional regulatory family.</text>
</comment>
<feature type="domain" description="HTH lysR-type" evidence="5">
    <location>
        <begin position="8"/>
        <end position="63"/>
    </location>
</feature>
<keyword evidence="4" id="KW-0804">Transcription</keyword>
<dbReference type="OrthoDB" id="5526340at2"/>
<reference evidence="6 7" key="2">
    <citation type="journal article" date="2011" name="Stand. Genomic Sci.">
        <title>Complete genome sequence of Tolumonas auensis type strain (TA 4).</title>
        <authorList>
            <person name="Chertkov O."/>
            <person name="Copeland A."/>
            <person name="Lucas S."/>
            <person name="Lapidus A."/>
            <person name="Berry K.W."/>
            <person name="Detter J.C."/>
            <person name="Del Rio T.G."/>
            <person name="Hammon N."/>
            <person name="Dalin E."/>
            <person name="Tice H."/>
            <person name="Pitluck S."/>
            <person name="Richardson P."/>
            <person name="Bruce D."/>
            <person name="Goodwin L."/>
            <person name="Han C."/>
            <person name="Tapia R."/>
            <person name="Saunders E."/>
            <person name="Schmutz J."/>
            <person name="Brettin T."/>
            <person name="Larimer F."/>
            <person name="Land M."/>
            <person name="Hauser L."/>
            <person name="Spring S."/>
            <person name="Rohde M."/>
            <person name="Kyrpides N.C."/>
            <person name="Ivanova N."/>
            <person name="Goker M."/>
            <person name="Beller H.R."/>
            <person name="Klenk H.P."/>
            <person name="Woyke T."/>
        </authorList>
    </citation>
    <scope>NUCLEOTIDE SEQUENCE [LARGE SCALE GENOMIC DNA]</scope>
    <source>
        <strain evidence="7">DSM 9187 / TA4</strain>
    </source>
</reference>
<dbReference type="KEGG" id="tau:Tola_1095"/>
<keyword evidence="7" id="KW-1185">Reference proteome</keyword>
<reference evidence="7" key="1">
    <citation type="submission" date="2009-05" db="EMBL/GenBank/DDBJ databases">
        <title>Complete sequence of Tolumonas auensis DSM 9187.</title>
        <authorList>
            <consortium name="US DOE Joint Genome Institute"/>
            <person name="Lucas S."/>
            <person name="Copeland A."/>
            <person name="Lapidus A."/>
            <person name="Glavina del Rio T."/>
            <person name="Tice H."/>
            <person name="Bruce D."/>
            <person name="Goodwin L."/>
            <person name="Pitluck S."/>
            <person name="Chertkov O."/>
            <person name="Brettin T."/>
            <person name="Detter J.C."/>
            <person name="Han C."/>
            <person name="Larimer F."/>
            <person name="Land M."/>
            <person name="Hauser L."/>
            <person name="Kyrpides N."/>
            <person name="Mikhailova N."/>
            <person name="Spring S."/>
            <person name="Beller H."/>
        </authorList>
    </citation>
    <scope>NUCLEOTIDE SEQUENCE [LARGE SCALE GENOMIC DNA]</scope>
    <source>
        <strain evidence="7">DSM 9187 / TA4</strain>
    </source>
</reference>
<dbReference type="GO" id="GO:0043565">
    <property type="term" value="F:sequence-specific DNA binding"/>
    <property type="evidence" value="ECO:0007669"/>
    <property type="project" value="TreeGrafter"/>
</dbReference>
<dbReference type="Gene3D" id="3.40.190.10">
    <property type="entry name" value="Periplasmic binding protein-like II"/>
    <property type="match status" value="2"/>
</dbReference>
<dbReference type="eggNOG" id="COG0583">
    <property type="taxonomic scope" value="Bacteria"/>
</dbReference>
<dbReference type="RefSeq" id="WP_012729320.1">
    <property type="nucleotide sequence ID" value="NC_012691.1"/>
</dbReference>